<dbReference type="EMBL" id="JADDUC010000024">
    <property type="protein sequence ID" value="KAG0124452.1"/>
    <property type="molecule type" value="Genomic_DNA"/>
</dbReference>
<evidence type="ECO:0000256" key="1">
    <source>
        <dbReference type="SAM" id="MobiDB-lite"/>
    </source>
</evidence>
<sequence length="189" mass="19840">MVEFVLEVAHCSDCTDIKRSVHSSFPNVLRAQFGGAMEESSEANKALDTNAHSRFIIGSVSEDNSEDETSSLGAASGNTESQTASLGQEGGHWSVLDRAVVLRLLGMFSQLALAQLMQNLKANLQRVTFPEPATCNGLAAQKGTTDSSCGILHPFLDSISAGSFPLPSPEIGCKGRAKTGADLREAAAA</sequence>
<comment type="caution">
    <text evidence="2">The sequence shown here is derived from an EMBL/GenBank/DDBJ whole genome shotgun (WGS) entry which is preliminary data.</text>
</comment>
<dbReference type="EMBL" id="JADDUC020000024">
    <property type="protein sequence ID" value="KAI1231727.1"/>
    <property type="molecule type" value="Genomic_DNA"/>
</dbReference>
<reference evidence="2" key="1">
    <citation type="submission" date="2020-10" db="EMBL/GenBank/DDBJ databases">
        <title>Feather gene expression reveals the developmental basis of iridescence in African starlings.</title>
        <authorList>
            <person name="Rubenstein D.R."/>
        </authorList>
    </citation>
    <scope>NUCLEOTIDE SEQUENCE</scope>
    <source>
        <strain evidence="2">SS15</strain>
        <tissue evidence="2">Liver</tissue>
    </source>
</reference>
<dbReference type="OrthoDB" id="14612at2759"/>
<feature type="compositionally biased region" description="Polar residues" evidence="1">
    <location>
        <begin position="70"/>
        <end position="86"/>
    </location>
</feature>
<keyword evidence="4" id="KW-1185">Reference proteome</keyword>
<proteinExistence type="predicted"/>
<evidence type="ECO:0000313" key="3">
    <source>
        <dbReference type="EMBL" id="KAI1231727.1"/>
    </source>
</evidence>
<reference evidence="3" key="3">
    <citation type="submission" date="2022-01" db="EMBL/GenBank/DDBJ databases">
        <authorList>
            <person name="Rubenstein D.R."/>
        </authorList>
    </citation>
    <scope>NUCLEOTIDE SEQUENCE</scope>
    <source>
        <strain evidence="3">SS15</strain>
        <tissue evidence="3">Liver</tissue>
    </source>
</reference>
<organism evidence="2">
    <name type="scientific">Lamprotornis superbus</name>
    <dbReference type="NCBI Taxonomy" id="245042"/>
    <lineage>
        <taxon>Eukaryota</taxon>
        <taxon>Metazoa</taxon>
        <taxon>Chordata</taxon>
        <taxon>Craniata</taxon>
        <taxon>Vertebrata</taxon>
        <taxon>Euteleostomi</taxon>
        <taxon>Archelosauria</taxon>
        <taxon>Archosauria</taxon>
        <taxon>Dinosauria</taxon>
        <taxon>Saurischia</taxon>
        <taxon>Theropoda</taxon>
        <taxon>Coelurosauria</taxon>
        <taxon>Aves</taxon>
        <taxon>Neognathae</taxon>
        <taxon>Neoaves</taxon>
        <taxon>Telluraves</taxon>
        <taxon>Australaves</taxon>
        <taxon>Passeriformes</taxon>
        <taxon>Sturnidae</taxon>
        <taxon>Lamprotornis</taxon>
    </lineage>
</organism>
<protein>
    <submittedName>
        <fullName evidence="2">Uncharacterized protein</fullName>
    </submittedName>
</protein>
<accession>A0A835TY30</accession>
<name>A0A835TY30_9PASS</name>
<evidence type="ECO:0000313" key="4">
    <source>
        <dbReference type="Proteomes" id="UP000618051"/>
    </source>
</evidence>
<dbReference type="AlphaFoldDB" id="A0A835TY30"/>
<gene>
    <name evidence="3" type="ORF">IHE44_0007359</name>
    <name evidence="2" type="ORF">IHE44_006191</name>
</gene>
<reference evidence="3 4" key="2">
    <citation type="journal article" date="2021" name="J. Hered.">
        <title>Feather Gene Expression Elucidates the Developmental Basis of Plumage Iridescence in African Starlings.</title>
        <authorList>
            <person name="Rubenstein D.R."/>
            <person name="Corvelo A."/>
            <person name="MacManes M.D."/>
            <person name="Maia R."/>
            <person name="Narzisi G."/>
            <person name="Rousaki A."/>
            <person name="Vandenabeele P."/>
            <person name="Shawkey M.D."/>
            <person name="Solomon J."/>
        </authorList>
    </citation>
    <scope>NUCLEOTIDE SEQUENCE [LARGE SCALE GENOMIC DNA]</scope>
    <source>
        <strain evidence="3">SS15</strain>
    </source>
</reference>
<dbReference type="Proteomes" id="UP000618051">
    <property type="component" value="Unassembled WGS sequence"/>
</dbReference>
<feature type="region of interest" description="Disordered" evidence="1">
    <location>
        <begin position="59"/>
        <end position="88"/>
    </location>
</feature>
<evidence type="ECO:0000313" key="2">
    <source>
        <dbReference type="EMBL" id="KAG0124452.1"/>
    </source>
</evidence>